<dbReference type="InterPro" id="IPR043504">
    <property type="entry name" value="Peptidase_S1_PA_chymotrypsin"/>
</dbReference>
<dbReference type="Gene3D" id="2.40.10.10">
    <property type="entry name" value="Trypsin-like serine proteases"/>
    <property type="match status" value="2"/>
</dbReference>
<evidence type="ECO:0000313" key="2">
    <source>
        <dbReference type="EMBL" id="ORY20327.1"/>
    </source>
</evidence>
<dbReference type="Proteomes" id="UP000193920">
    <property type="component" value="Unassembled WGS sequence"/>
</dbReference>
<comment type="caution">
    <text evidence="2">The sequence shown here is derived from an EMBL/GenBank/DDBJ whole genome shotgun (WGS) entry which is preliminary data.</text>
</comment>
<sequence length="383" mass="44760">MYYQESKIISNIDKERSICLIKVGEIYGTGAFIEIPIPSSENPMRGLVTNNHVINEKKLKSGESFEIYKSSKNNKPIQIQINDKNFIFTSELIDITFIELSDEIIKEFNPYFLNPSKEDIKENEPIEIPQFPKKKFSTAHGNIEEIYSFNLYHKISTFFESSGSPLLNILYEIVGFHKFSIEDKKINVAVKYSEIDFAIRTLYNNKDVYGIGKARESAKLLSEPEMDILNEYGLKLKLSSDDINELKKDINQSNKSEYVKTIKLNELEIVQKSLFYCTFSKNLLFYRTNYAWYVTYLSEEENNLSEEENNLSEEENNLSEEENNLSEEENNFISKFNLDNLKCLNWYPLISNSKELNKSIDSKIKGREYILINWLKLTELTYL</sequence>
<proteinExistence type="predicted"/>
<dbReference type="SUPFAM" id="SSF50494">
    <property type="entry name" value="Trypsin-like serine proteases"/>
    <property type="match status" value="1"/>
</dbReference>
<feature type="region of interest" description="Disordered" evidence="1">
    <location>
        <begin position="305"/>
        <end position="324"/>
    </location>
</feature>
<gene>
    <name evidence="2" type="ORF">LY90DRAFT_633885</name>
</gene>
<evidence type="ECO:0000256" key="1">
    <source>
        <dbReference type="SAM" id="MobiDB-lite"/>
    </source>
</evidence>
<protein>
    <submittedName>
        <fullName evidence="2">Uncharacterized protein</fullName>
    </submittedName>
</protein>
<reference evidence="2 3" key="1">
    <citation type="submission" date="2016-08" db="EMBL/GenBank/DDBJ databases">
        <title>A Parts List for Fungal Cellulosomes Revealed by Comparative Genomics.</title>
        <authorList>
            <consortium name="DOE Joint Genome Institute"/>
            <person name="Haitjema C.H."/>
            <person name="Gilmore S.P."/>
            <person name="Henske J.K."/>
            <person name="Solomon K.V."/>
            <person name="De Groot R."/>
            <person name="Kuo A."/>
            <person name="Mondo S.J."/>
            <person name="Salamov A.A."/>
            <person name="Labutti K."/>
            <person name="Zhao Z."/>
            <person name="Chiniquy J."/>
            <person name="Barry K."/>
            <person name="Brewer H.M."/>
            <person name="Purvine S.O."/>
            <person name="Wright A.T."/>
            <person name="Boxma B."/>
            <person name="Van Alen T."/>
            <person name="Hackstein J.H."/>
            <person name="Baker S.E."/>
            <person name="Grigoriev I.V."/>
            <person name="O'Malley M.A."/>
        </authorList>
    </citation>
    <scope>NUCLEOTIDE SEQUENCE [LARGE SCALE GENOMIC DNA]</scope>
    <source>
        <strain evidence="2 3">G1</strain>
    </source>
</reference>
<name>A0A1Y2ADI0_9FUNG</name>
<dbReference type="EMBL" id="MCOG01000293">
    <property type="protein sequence ID" value="ORY20327.1"/>
    <property type="molecule type" value="Genomic_DNA"/>
</dbReference>
<dbReference type="InterPro" id="IPR009003">
    <property type="entry name" value="Peptidase_S1_PA"/>
</dbReference>
<keyword evidence="3" id="KW-1185">Reference proteome</keyword>
<dbReference type="AlphaFoldDB" id="A0A1Y2ADI0"/>
<organism evidence="2 3">
    <name type="scientific">Neocallimastix californiae</name>
    <dbReference type="NCBI Taxonomy" id="1754190"/>
    <lineage>
        <taxon>Eukaryota</taxon>
        <taxon>Fungi</taxon>
        <taxon>Fungi incertae sedis</taxon>
        <taxon>Chytridiomycota</taxon>
        <taxon>Chytridiomycota incertae sedis</taxon>
        <taxon>Neocallimastigomycetes</taxon>
        <taxon>Neocallimastigales</taxon>
        <taxon>Neocallimastigaceae</taxon>
        <taxon>Neocallimastix</taxon>
    </lineage>
</organism>
<evidence type="ECO:0000313" key="3">
    <source>
        <dbReference type="Proteomes" id="UP000193920"/>
    </source>
</evidence>
<accession>A0A1Y2ADI0</accession>